<dbReference type="EMBL" id="PRLM01000006">
    <property type="protein sequence ID" value="RYC74501.1"/>
    <property type="molecule type" value="Genomic_DNA"/>
</dbReference>
<evidence type="ECO:0000313" key="1">
    <source>
        <dbReference type="EMBL" id="RYC74501.1"/>
    </source>
</evidence>
<dbReference type="Proteomes" id="UP001191019">
    <property type="component" value="Unassembled WGS sequence"/>
</dbReference>
<name>A0ABY0FL68_9BACT</name>
<sequence>MTDLWIENGTKSKSTGLIIAPESFELRRDVVLIDTGVTLRKGKAFFTYAEVEALRKQNQLPKGWELPTYEEAEALLEEFVEKSDNTSHGFVNKLKLDFSGYVYPKMQRYNEDPSAAAYETIDGNYLEGRFWVENPDKNSLYAILVRRHGLPKLQTFCAESGAKIRLVRQIS</sequence>
<reference evidence="1 2" key="1">
    <citation type="journal article" date="2018" name="bioRxiv">
        <title>Evidence of independent acquisition and adaption of ultra-small bacteria to human hosts across the highly diverse yet reduced genomes of the phylum Saccharibacteria.</title>
        <authorList>
            <person name="McLean J.S."/>
            <person name="Bor B."/>
            <person name="To T.T."/>
            <person name="Liu Q."/>
            <person name="Kearns K.A."/>
            <person name="Solden L.M."/>
            <person name="Wrighton K.C."/>
            <person name="He X."/>
            <person name="Shi W."/>
        </authorList>
    </citation>
    <scope>NUCLEOTIDE SEQUENCE [LARGE SCALE GENOMIC DNA]</scope>
    <source>
        <strain evidence="1 2">TM7_G3_2_Rum_HOT_351B</strain>
    </source>
</reference>
<dbReference type="RefSeq" id="WP_129735335.1">
    <property type="nucleotide sequence ID" value="NZ_PRLM01000006.1"/>
</dbReference>
<organism evidence="1 2">
    <name type="scientific">Candidatus Nanosyncoccus alces</name>
    <dbReference type="NCBI Taxonomy" id="2171997"/>
    <lineage>
        <taxon>Bacteria</taxon>
        <taxon>Candidatus Saccharimonadota</taxon>
        <taxon>Candidatus Nanosyncoccalia</taxon>
        <taxon>Candidatus Nanosyncoccales</taxon>
        <taxon>Candidatus Nanosyncoccaceae</taxon>
        <taxon>Candidatus Nanosyncoccus</taxon>
    </lineage>
</organism>
<evidence type="ECO:0008006" key="3">
    <source>
        <dbReference type="Google" id="ProtNLM"/>
    </source>
</evidence>
<gene>
    <name evidence="1" type="ORF">G3RUM_00656</name>
</gene>
<proteinExistence type="predicted"/>
<accession>A0ABY0FL68</accession>
<evidence type="ECO:0000313" key="2">
    <source>
        <dbReference type="Proteomes" id="UP001191019"/>
    </source>
</evidence>
<keyword evidence="2" id="KW-1185">Reference proteome</keyword>
<reference evidence="1 2" key="2">
    <citation type="journal article" date="2020" name="Cell Rep.">
        <title>Acquisition and Adaptation of Ultra-small Parasitic Reduced Genome Bacteria to Mammalian Hosts.</title>
        <authorList>
            <person name="McLean J.S."/>
            <person name="Bor B."/>
            <person name="Kerns K.A."/>
            <person name="Liu Q."/>
            <person name="To T.T."/>
            <person name="Solden L."/>
            <person name="Hendrickson E.L."/>
            <person name="Wrighton K."/>
            <person name="Shi W."/>
            <person name="He X."/>
        </authorList>
    </citation>
    <scope>NUCLEOTIDE SEQUENCE [LARGE SCALE GENOMIC DNA]</scope>
    <source>
        <strain evidence="1 2">TM7_G3_2_Rum_HOT_351B</strain>
    </source>
</reference>
<protein>
    <recommendedName>
        <fullName evidence="3">Fibrobacter succinogenes major paralogous domain-containing protein</fullName>
    </recommendedName>
</protein>
<comment type="caution">
    <text evidence="1">The sequence shown here is derived from an EMBL/GenBank/DDBJ whole genome shotgun (WGS) entry which is preliminary data.</text>
</comment>